<sequence>MLKPRATATRELVSLDGIWNFALGSLDDQIDTTWTQPLSPELQVPVPASYNDIFIDSKIRDHVGWVYYQRSVRVPRGWAGEKYFLRVDAATHHGRVFVNLQLVAEHSGGYTPFEADISHFVAAGAEFCLTIAVSNILTNATIPPGKVETLANGKRKQQYQHDFYNYAGLARSVWLYSVPQVHIQDVTIITNASQTTGIVDYQVTANRLIPENRFHLSLLDEDGQVVARSEGPQGRMQVESAHLWQPGAAYLYQLQVELLRGDDHKELLDTYTLATGIRSVEVSGMQFLINGKPFYFTGFGKHEDTAIRGKGYDPAYMVHDFQLMKWLGANSFRTSHYPYAEEVLEYADRHGIVVIDETAAVGLNLAIVAGIHGTKAPPTFSPNTINEHTQTAHENALRELISRDKNHPCVVLWMIANEPASGETGAVEYFDPLVKLTRELDPSRPICFANMAFNPVNRDLITDMFDVICLNRYFGWYKHTGELDMAEEALYEELSGWQDKFGKPMIITEYGADSLAGLHAVNDVPWSEEYQSRLLEMYHRVHDRLGAVVGEHVWNFADFQTTSQIFRVNGNKKVPDCHIQPCDITYEDLLDWAPVDESFDEIDSEDEEVSETVERLDVDGPLTMHVVTSEDGSSSPGGTSGEWNDWRSFVAAGCLFIMTMFRASGYHASEIAQALYARAYPINTLKHVFTIDVANNDTRTFIKDQIYTARNGLEWPASKSQSFARGTAEYEGLLGTRIGSVVAYLILGAFTRGTRRVSKIGVEVSATGIMSLQFDIEEIKPLPETKRRRSSDDGDGGSGDGGSGEGRPKKRRRYIDPNYDGLAKRTRLAVRLKKAGAAKV</sequence>
<comment type="caution">
    <text evidence="11">The sequence shown here is derived from an EMBL/GenBank/DDBJ whole genome shotgun (WGS) entry which is preliminary data.</text>
</comment>
<evidence type="ECO:0000256" key="5">
    <source>
        <dbReference type="ARBA" id="ARBA00023295"/>
    </source>
</evidence>
<dbReference type="SUPFAM" id="SSF49785">
    <property type="entry name" value="Galactose-binding domain-like"/>
    <property type="match status" value="1"/>
</dbReference>
<dbReference type="InterPro" id="IPR006101">
    <property type="entry name" value="Glyco_hydro_2"/>
</dbReference>
<dbReference type="Gene3D" id="3.20.20.80">
    <property type="entry name" value="Glycosidases"/>
    <property type="match status" value="1"/>
</dbReference>
<evidence type="ECO:0000259" key="9">
    <source>
        <dbReference type="Pfam" id="PF02836"/>
    </source>
</evidence>
<feature type="domain" description="Glycoside hydrolase family 2 immunoglobulin-like beta-sandwich" evidence="8">
    <location>
        <begin position="181"/>
        <end position="278"/>
    </location>
</feature>
<dbReference type="Pfam" id="PF02837">
    <property type="entry name" value="Glyco_hydro_2_N"/>
    <property type="match status" value="1"/>
</dbReference>
<dbReference type="Gene3D" id="2.60.40.10">
    <property type="entry name" value="Immunoglobulins"/>
    <property type="match status" value="1"/>
</dbReference>
<dbReference type="PROSITE" id="PS00719">
    <property type="entry name" value="GLYCOSYL_HYDROL_F2_1"/>
    <property type="match status" value="1"/>
</dbReference>
<evidence type="ECO:0000313" key="11">
    <source>
        <dbReference type="EMBL" id="OOQ87524.1"/>
    </source>
</evidence>
<accession>A0A1S9RPQ1</accession>
<feature type="domain" description="Glycosyl hydrolases family 2 sugar binding" evidence="10">
    <location>
        <begin position="13"/>
        <end position="179"/>
    </location>
</feature>
<reference evidence="12" key="1">
    <citation type="submission" date="2015-09" db="EMBL/GenBank/DDBJ databases">
        <authorList>
            <person name="Fill T.P."/>
            <person name="Baretta J.F."/>
            <person name="de Almeida L.G."/>
            <person name="Rocha M."/>
            <person name="de Souza D.H."/>
            <person name="Malavazi I."/>
            <person name="Cerdeira L.T."/>
            <person name="Hong H."/>
            <person name="Samborskyy M."/>
            <person name="de Vasconcelos A.T."/>
            <person name="Leadlay P."/>
            <person name="Rodrigues-Filho E."/>
        </authorList>
    </citation>
    <scope>NUCLEOTIDE SEQUENCE [LARGE SCALE GENOMIC DNA]</scope>
    <source>
        <strain evidence="12">LaBioMMi 136</strain>
    </source>
</reference>
<evidence type="ECO:0000256" key="6">
    <source>
        <dbReference type="RuleBase" id="RU361154"/>
    </source>
</evidence>
<dbReference type="FunFam" id="2.60.40.10:FF:001198">
    <property type="entry name" value="Beta-glucuronidase UidA"/>
    <property type="match status" value="1"/>
</dbReference>
<dbReference type="AlphaFoldDB" id="A0A1S9RPQ1"/>
<dbReference type="NCBIfam" id="NF007538">
    <property type="entry name" value="PRK10150.1"/>
    <property type="match status" value="1"/>
</dbReference>
<evidence type="ECO:0000256" key="7">
    <source>
        <dbReference type="SAM" id="MobiDB-lite"/>
    </source>
</evidence>
<dbReference type="SUPFAM" id="SSF51445">
    <property type="entry name" value="(Trans)glycosidases"/>
    <property type="match status" value="1"/>
</dbReference>
<evidence type="ECO:0000256" key="4">
    <source>
        <dbReference type="ARBA" id="ARBA00022801"/>
    </source>
</evidence>
<dbReference type="PANTHER" id="PTHR10066">
    <property type="entry name" value="BETA-GLUCURONIDASE"/>
    <property type="match status" value="1"/>
</dbReference>
<keyword evidence="4 6" id="KW-0378">Hydrolase</keyword>
<dbReference type="SUPFAM" id="SSF49303">
    <property type="entry name" value="beta-Galactosidase/glucuronidase domain"/>
    <property type="match status" value="1"/>
</dbReference>
<keyword evidence="5 6" id="KW-0326">Glycosidase</keyword>
<dbReference type="Pfam" id="PF00703">
    <property type="entry name" value="Glyco_hydro_2"/>
    <property type="match status" value="1"/>
</dbReference>
<dbReference type="InterPro" id="IPR013783">
    <property type="entry name" value="Ig-like_fold"/>
</dbReference>
<evidence type="ECO:0000259" key="8">
    <source>
        <dbReference type="Pfam" id="PF00703"/>
    </source>
</evidence>
<dbReference type="Proteomes" id="UP000190744">
    <property type="component" value="Unassembled WGS sequence"/>
</dbReference>
<organism evidence="11 12">
    <name type="scientific">Penicillium brasilianum</name>
    <dbReference type="NCBI Taxonomy" id="104259"/>
    <lineage>
        <taxon>Eukaryota</taxon>
        <taxon>Fungi</taxon>
        <taxon>Dikarya</taxon>
        <taxon>Ascomycota</taxon>
        <taxon>Pezizomycotina</taxon>
        <taxon>Eurotiomycetes</taxon>
        <taxon>Eurotiomycetidae</taxon>
        <taxon>Eurotiales</taxon>
        <taxon>Aspergillaceae</taxon>
        <taxon>Penicillium</taxon>
    </lineage>
</organism>
<evidence type="ECO:0000256" key="2">
    <source>
        <dbReference type="ARBA" id="ARBA00012761"/>
    </source>
</evidence>
<dbReference type="GO" id="GO:0030246">
    <property type="term" value="F:carbohydrate binding"/>
    <property type="evidence" value="ECO:0007669"/>
    <property type="project" value="TreeGrafter"/>
</dbReference>
<dbReference type="InterPro" id="IPR023230">
    <property type="entry name" value="Glyco_hydro_2_CS"/>
</dbReference>
<dbReference type="EMBL" id="LJBN01000124">
    <property type="protein sequence ID" value="OOQ87524.1"/>
    <property type="molecule type" value="Genomic_DNA"/>
</dbReference>
<dbReference type="EC" id="3.2.1.31" evidence="2"/>
<dbReference type="GO" id="GO:0019391">
    <property type="term" value="P:glucuronoside catabolic process"/>
    <property type="evidence" value="ECO:0007669"/>
    <property type="project" value="TreeGrafter"/>
</dbReference>
<evidence type="ECO:0000259" key="10">
    <source>
        <dbReference type="Pfam" id="PF02837"/>
    </source>
</evidence>
<feature type="compositionally biased region" description="Gly residues" evidence="7">
    <location>
        <begin position="796"/>
        <end position="805"/>
    </location>
</feature>
<dbReference type="PRINTS" id="PR00132">
    <property type="entry name" value="GLHYDRLASE2"/>
</dbReference>
<dbReference type="InterPro" id="IPR006103">
    <property type="entry name" value="Glyco_hydro_2_cat"/>
</dbReference>
<feature type="region of interest" description="Disordered" evidence="7">
    <location>
        <begin position="781"/>
        <end position="819"/>
    </location>
</feature>
<feature type="domain" description="Glycoside hydrolase family 2 catalytic" evidence="9">
    <location>
        <begin position="280"/>
        <end position="571"/>
    </location>
</feature>
<dbReference type="InterPro" id="IPR008979">
    <property type="entry name" value="Galactose-bd-like_sf"/>
</dbReference>
<dbReference type="Gene3D" id="2.60.120.260">
    <property type="entry name" value="Galactose-binding domain-like"/>
    <property type="match status" value="1"/>
</dbReference>
<gene>
    <name evidence="11" type="primary">uidA</name>
    <name evidence="11" type="ORF">PEBR_20401</name>
</gene>
<evidence type="ECO:0000256" key="3">
    <source>
        <dbReference type="ARBA" id="ARBA00016205"/>
    </source>
</evidence>
<comment type="similarity">
    <text evidence="1 6">Belongs to the glycosyl hydrolase 2 family.</text>
</comment>
<dbReference type="UniPathway" id="UPA00280"/>
<dbReference type="InterPro" id="IPR006104">
    <property type="entry name" value="Glyco_hydro_2_N"/>
</dbReference>
<proteinExistence type="inferred from homology"/>
<dbReference type="InterPro" id="IPR017853">
    <property type="entry name" value="GH"/>
</dbReference>
<dbReference type="InterPro" id="IPR006102">
    <property type="entry name" value="Ig-like_GH2"/>
</dbReference>
<dbReference type="GO" id="GO:0005975">
    <property type="term" value="P:carbohydrate metabolic process"/>
    <property type="evidence" value="ECO:0007669"/>
    <property type="project" value="InterPro"/>
</dbReference>
<protein>
    <recommendedName>
        <fullName evidence="3">Beta-glucuronidase</fullName>
        <ecNumber evidence="2">3.2.1.31</ecNumber>
    </recommendedName>
</protein>
<evidence type="ECO:0000256" key="1">
    <source>
        <dbReference type="ARBA" id="ARBA00007401"/>
    </source>
</evidence>
<dbReference type="GO" id="GO:0004566">
    <property type="term" value="F:beta-glucuronidase activity"/>
    <property type="evidence" value="ECO:0007669"/>
    <property type="project" value="UniProtKB-EC"/>
</dbReference>
<dbReference type="InterPro" id="IPR036156">
    <property type="entry name" value="Beta-gal/glucu_dom_sf"/>
</dbReference>
<dbReference type="FunFam" id="3.20.20.80:FF:000080">
    <property type="entry name" value="Beta-glucuronidase UidA"/>
    <property type="match status" value="1"/>
</dbReference>
<name>A0A1S9RPQ1_PENBI</name>
<dbReference type="FunFam" id="2.60.120.260:FF:000027">
    <property type="entry name" value="Beta-glucuronidase"/>
    <property type="match status" value="1"/>
</dbReference>
<evidence type="ECO:0000313" key="12">
    <source>
        <dbReference type="Proteomes" id="UP000190744"/>
    </source>
</evidence>
<dbReference type="Pfam" id="PF02836">
    <property type="entry name" value="Glyco_hydro_2_C"/>
    <property type="match status" value="1"/>
</dbReference>
<dbReference type="PANTHER" id="PTHR10066:SF67">
    <property type="entry name" value="BETA-GLUCURONIDASE"/>
    <property type="match status" value="1"/>
</dbReference>